<sequence length="113" mass="12115">MSESTPSLRIFACLPVAGLLAFCVLILHEWWIVGVVADPAVLESYRFGSESMVSHCGTKYVSQGAYAFAAFRDSVLALALASVFAGGYVRRSVRLVIGGYALLFCGLVVLYAT</sequence>
<gene>
    <name evidence="2" type="ORF">ACFOEN_00670</name>
</gene>
<evidence type="ECO:0000313" key="3">
    <source>
        <dbReference type="Proteomes" id="UP001595556"/>
    </source>
</evidence>
<reference evidence="3" key="1">
    <citation type="journal article" date="2019" name="Int. J. Syst. Evol. Microbiol.">
        <title>The Global Catalogue of Microorganisms (GCM) 10K type strain sequencing project: providing services to taxonomists for standard genome sequencing and annotation.</title>
        <authorList>
            <consortium name="The Broad Institute Genomics Platform"/>
            <consortium name="The Broad Institute Genome Sequencing Center for Infectious Disease"/>
            <person name="Wu L."/>
            <person name="Ma J."/>
        </authorList>
    </citation>
    <scope>NUCLEOTIDE SEQUENCE [LARGE SCALE GENOMIC DNA]</scope>
    <source>
        <strain evidence="3">KCTC 52168</strain>
    </source>
</reference>
<protein>
    <submittedName>
        <fullName evidence="2">Uncharacterized protein</fullName>
    </submittedName>
</protein>
<name>A0ABV7GXZ2_9BURK</name>
<feature type="transmembrane region" description="Helical" evidence="1">
    <location>
        <begin position="95"/>
        <end position="112"/>
    </location>
</feature>
<proteinExistence type="predicted"/>
<evidence type="ECO:0000313" key="2">
    <source>
        <dbReference type="EMBL" id="MFC3146147.1"/>
    </source>
</evidence>
<dbReference type="RefSeq" id="WP_377300430.1">
    <property type="nucleotide sequence ID" value="NZ_CP180191.1"/>
</dbReference>
<dbReference type="EMBL" id="JBHRTI010000002">
    <property type="protein sequence ID" value="MFC3146147.1"/>
    <property type="molecule type" value="Genomic_DNA"/>
</dbReference>
<keyword evidence="1" id="KW-0812">Transmembrane</keyword>
<keyword evidence="1" id="KW-1133">Transmembrane helix</keyword>
<feature type="transmembrane region" description="Helical" evidence="1">
    <location>
        <begin position="65"/>
        <end position="88"/>
    </location>
</feature>
<comment type="caution">
    <text evidence="2">The sequence shown here is derived from an EMBL/GenBank/DDBJ whole genome shotgun (WGS) entry which is preliminary data.</text>
</comment>
<feature type="transmembrane region" description="Helical" evidence="1">
    <location>
        <begin position="12"/>
        <end position="33"/>
    </location>
</feature>
<organism evidence="2 3">
    <name type="scientific">Piscinibacterium candidicorallinum</name>
    <dbReference type="NCBI Taxonomy" id="1793872"/>
    <lineage>
        <taxon>Bacteria</taxon>
        <taxon>Pseudomonadati</taxon>
        <taxon>Pseudomonadota</taxon>
        <taxon>Betaproteobacteria</taxon>
        <taxon>Burkholderiales</taxon>
        <taxon>Piscinibacterium</taxon>
    </lineage>
</organism>
<evidence type="ECO:0000256" key="1">
    <source>
        <dbReference type="SAM" id="Phobius"/>
    </source>
</evidence>
<dbReference type="Proteomes" id="UP001595556">
    <property type="component" value="Unassembled WGS sequence"/>
</dbReference>
<keyword evidence="1" id="KW-0472">Membrane</keyword>
<accession>A0ABV7GXZ2</accession>
<keyword evidence="3" id="KW-1185">Reference proteome</keyword>